<reference evidence="3 4" key="1">
    <citation type="submission" date="2017-06" db="EMBL/GenBank/DDBJ databases">
        <authorList>
            <person name="Kim H.J."/>
            <person name="Triplett B.A."/>
        </authorList>
    </citation>
    <scope>NUCLEOTIDE SEQUENCE [LARGE SCALE GENOMIC DNA]</scope>
    <source>
        <strain evidence="3 4">DSM 8800</strain>
    </source>
</reference>
<dbReference type="GO" id="GO:1904680">
    <property type="term" value="F:peptide transmembrane transporter activity"/>
    <property type="evidence" value="ECO:0007669"/>
    <property type="project" value="TreeGrafter"/>
</dbReference>
<dbReference type="CDD" id="cd00995">
    <property type="entry name" value="PBP2_NikA_DppA_OppA_like"/>
    <property type="match status" value="1"/>
</dbReference>
<dbReference type="AlphaFoldDB" id="A0A238WPJ3"/>
<dbReference type="OrthoDB" id="233597at2157"/>
<dbReference type="InterPro" id="IPR000914">
    <property type="entry name" value="SBP_5_dom"/>
</dbReference>
<keyword evidence="4" id="KW-1185">Reference proteome</keyword>
<protein>
    <submittedName>
        <fullName evidence="3">Peptide/nickel transport system substrate-binding protein</fullName>
    </submittedName>
</protein>
<evidence type="ECO:0000256" key="1">
    <source>
        <dbReference type="SAM" id="MobiDB-lite"/>
    </source>
</evidence>
<gene>
    <name evidence="3" type="ORF">SAMN06264855_10950</name>
</gene>
<sequence>MTRTTSRRSVLAGTGLAVASAGCVGRVRNIVSREPSDQLMLEIVTVPADTDPNAVRIARHLSEHMNEAGIDTRIDTVNLDDLLRRSLLNHDFDIYVGQFPEAMPFEPDALYSFANSRFAAESGWQNPFGFTELAVDDLLSEQRSAGAEDRDAVLAELQETVCELQPFSVVAFPDAVTAYRDERFDGWEFGHPTSAQGLLRLSYVPPEEREGTDTDTEEDADADESNTLRLTTTDDRITENWNPIAVEYRRHGTFTSMLYDPLVRRHDDGPLPWLAEGWEWLDSETIRIDLREVEWHDGEPLTADDVAFTYEFLEDTSMGEAETPIPTPIFRGRSTIPESVTAVDRSTVELDVGSVNPDVGARALEIPVLPEHIWSDRTELVSIAGIAVDEEITEALVSPNDDPVGSGPIRLVESTAETEVIFERNPDHFLRTLDPLEEVDDDPNPSTGETDTDPVTDARPIPNAYRGKPSFERIVIEVVPSDIAAVQQVGDGLADGTLSNLGPDAVPRVGREADARLVSVRSAAFYHVGYNVRRAPLSNPRFRAIIASMLDKTTIVDDAFEGYAAPATSMLAASPELVPEELRWDDDRGTDPVHPFYGSNGALDTDAVRDAFRDAGYRYNEAGELLARDQ</sequence>
<dbReference type="Proteomes" id="UP000198397">
    <property type="component" value="Unassembled WGS sequence"/>
</dbReference>
<name>A0A238WPJ3_HALVU</name>
<accession>A0A238WPJ3</accession>
<feature type="region of interest" description="Disordered" evidence="1">
    <location>
        <begin position="206"/>
        <end position="234"/>
    </location>
</feature>
<dbReference type="PANTHER" id="PTHR30290">
    <property type="entry name" value="PERIPLASMIC BINDING COMPONENT OF ABC TRANSPORTER"/>
    <property type="match status" value="1"/>
</dbReference>
<dbReference type="GO" id="GO:0015833">
    <property type="term" value="P:peptide transport"/>
    <property type="evidence" value="ECO:0007669"/>
    <property type="project" value="TreeGrafter"/>
</dbReference>
<dbReference type="Pfam" id="PF00496">
    <property type="entry name" value="SBP_bac_5"/>
    <property type="match status" value="1"/>
</dbReference>
<evidence type="ECO:0000313" key="3">
    <source>
        <dbReference type="EMBL" id="SNR48530.1"/>
    </source>
</evidence>
<feature type="compositionally biased region" description="Acidic residues" evidence="1">
    <location>
        <begin position="213"/>
        <end position="224"/>
    </location>
</feature>
<organism evidence="3 4">
    <name type="scientific">Halorubrum vacuolatum</name>
    <name type="common">Natronobacterium vacuolatum</name>
    <dbReference type="NCBI Taxonomy" id="63740"/>
    <lineage>
        <taxon>Archaea</taxon>
        <taxon>Methanobacteriati</taxon>
        <taxon>Methanobacteriota</taxon>
        <taxon>Stenosarchaea group</taxon>
        <taxon>Halobacteria</taxon>
        <taxon>Halobacteriales</taxon>
        <taxon>Haloferacaceae</taxon>
        <taxon>Halorubrum</taxon>
    </lineage>
</organism>
<dbReference type="Gene3D" id="3.10.105.10">
    <property type="entry name" value="Dipeptide-binding Protein, Domain 3"/>
    <property type="match status" value="2"/>
</dbReference>
<dbReference type="PROSITE" id="PS51257">
    <property type="entry name" value="PROKAR_LIPOPROTEIN"/>
    <property type="match status" value="1"/>
</dbReference>
<dbReference type="InterPro" id="IPR039424">
    <property type="entry name" value="SBP_5"/>
</dbReference>
<dbReference type="SUPFAM" id="SSF53850">
    <property type="entry name" value="Periplasmic binding protein-like II"/>
    <property type="match status" value="2"/>
</dbReference>
<dbReference type="Gene3D" id="3.40.190.10">
    <property type="entry name" value="Periplasmic binding protein-like II"/>
    <property type="match status" value="1"/>
</dbReference>
<feature type="domain" description="Solute-binding protein family 5" evidence="2">
    <location>
        <begin position="271"/>
        <end position="619"/>
    </location>
</feature>
<evidence type="ECO:0000259" key="2">
    <source>
        <dbReference type="Pfam" id="PF00496"/>
    </source>
</evidence>
<evidence type="ECO:0000313" key="4">
    <source>
        <dbReference type="Proteomes" id="UP000198397"/>
    </source>
</evidence>
<dbReference type="RefSeq" id="WP_089384879.1">
    <property type="nucleotide sequence ID" value="NZ_FZNQ01000009.1"/>
</dbReference>
<proteinExistence type="predicted"/>
<dbReference type="EMBL" id="FZNQ01000009">
    <property type="protein sequence ID" value="SNR48530.1"/>
    <property type="molecule type" value="Genomic_DNA"/>
</dbReference>
<feature type="region of interest" description="Disordered" evidence="1">
    <location>
        <begin position="434"/>
        <end position="464"/>
    </location>
</feature>